<accession>A0A9Q1MFW8</accession>
<evidence type="ECO:0000313" key="4">
    <source>
        <dbReference type="Proteomes" id="UP001152561"/>
    </source>
</evidence>
<evidence type="ECO:0000313" key="3">
    <source>
        <dbReference type="EMBL" id="KAJ8557361.1"/>
    </source>
</evidence>
<gene>
    <name evidence="3" type="ORF">K7X08_002986</name>
</gene>
<dbReference type="InterPro" id="IPR001245">
    <property type="entry name" value="Ser-Thr/Tyr_kinase_cat_dom"/>
</dbReference>
<evidence type="ECO:0000256" key="1">
    <source>
        <dbReference type="SAM" id="MobiDB-lite"/>
    </source>
</evidence>
<dbReference type="Gene3D" id="1.10.510.10">
    <property type="entry name" value="Transferase(Phosphotransferase) domain 1"/>
    <property type="match status" value="1"/>
</dbReference>
<dbReference type="GO" id="GO:0016020">
    <property type="term" value="C:membrane"/>
    <property type="evidence" value="ECO:0007669"/>
    <property type="project" value="TreeGrafter"/>
</dbReference>
<dbReference type="PANTHER" id="PTHR48055">
    <property type="entry name" value="LEUCINE-RICH REPEAT RECEPTOR PROTEIN KINASE EMS1"/>
    <property type="match status" value="1"/>
</dbReference>
<dbReference type="PANTHER" id="PTHR48055:SF55">
    <property type="entry name" value="PROTEIN KINASE DOMAIN-CONTAINING PROTEIN"/>
    <property type="match status" value="1"/>
</dbReference>
<dbReference type="GO" id="GO:0004672">
    <property type="term" value="F:protein kinase activity"/>
    <property type="evidence" value="ECO:0007669"/>
    <property type="project" value="InterPro"/>
</dbReference>
<feature type="region of interest" description="Disordered" evidence="1">
    <location>
        <begin position="80"/>
        <end position="99"/>
    </location>
</feature>
<name>A0A9Q1MFW8_9SOLA</name>
<proteinExistence type="predicted"/>
<protein>
    <recommendedName>
        <fullName evidence="2">Serine-threonine/tyrosine-protein kinase catalytic domain-containing protein</fullName>
    </recommendedName>
</protein>
<dbReference type="AlphaFoldDB" id="A0A9Q1MFW8"/>
<dbReference type="SUPFAM" id="SSF56112">
    <property type="entry name" value="Protein kinase-like (PK-like)"/>
    <property type="match status" value="1"/>
</dbReference>
<dbReference type="InterPro" id="IPR051564">
    <property type="entry name" value="LRR_receptor-like_kinase"/>
</dbReference>
<reference evidence="4" key="1">
    <citation type="journal article" date="2023" name="Proc. Natl. Acad. Sci. U.S.A.">
        <title>Genomic and structural basis for evolution of tropane alkaloid biosynthesis.</title>
        <authorList>
            <person name="Wanga Y.-J."/>
            <person name="Taina T."/>
            <person name="Yua J.-Y."/>
            <person name="Lia J."/>
            <person name="Xua B."/>
            <person name="Chenc J."/>
            <person name="D'Auriad J.C."/>
            <person name="Huanga J.-P."/>
            <person name="Huanga S.-X."/>
        </authorList>
    </citation>
    <scope>NUCLEOTIDE SEQUENCE [LARGE SCALE GENOMIC DNA]</scope>
    <source>
        <strain evidence="4">cv. KIB-2019</strain>
    </source>
</reference>
<keyword evidence="4" id="KW-1185">Reference proteome</keyword>
<comment type="caution">
    <text evidence="3">The sequence shown here is derived from an EMBL/GenBank/DDBJ whole genome shotgun (WGS) entry which is preliminary data.</text>
</comment>
<organism evidence="3 4">
    <name type="scientific">Anisodus acutangulus</name>
    <dbReference type="NCBI Taxonomy" id="402998"/>
    <lineage>
        <taxon>Eukaryota</taxon>
        <taxon>Viridiplantae</taxon>
        <taxon>Streptophyta</taxon>
        <taxon>Embryophyta</taxon>
        <taxon>Tracheophyta</taxon>
        <taxon>Spermatophyta</taxon>
        <taxon>Magnoliopsida</taxon>
        <taxon>eudicotyledons</taxon>
        <taxon>Gunneridae</taxon>
        <taxon>Pentapetalae</taxon>
        <taxon>asterids</taxon>
        <taxon>lamiids</taxon>
        <taxon>Solanales</taxon>
        <taxon>Solanaceae</taxon>
        <taxon>Solanoideae</taxon>
        <taxon>Hyoscyameae</taxon>
        <taxon>Anisodus</taxon>
    </lineage>
</organism>
<dbReference type="InterPro" id="IPR011009">
    <property type="entry name" value="Kinase-like_dom_sf"/>
</dbReference>
<dbReference type="EMBL" id="JAJAGQ010000007">
    <property type="protein sequence ID" value="KAJ8557361.1"/>
    <property type="molecule type" value="Genomic_DNA"/>
</dbReference>
<evidence type="ECO:0000259" key="2">
    <source>
        <dbReference type="Pfam" id="PF07714"/>
    </source>
</evidence>
<sequence>MSKYRPNQSSSIGYAAPEYSMGGKVSAFGDVYSYGILLLEMFTGNRPSMFEHGLTLHNFAEMNLPEIIDEVVDPVLLLNSSRERQDEEEEEEGLVSSDDSGMKQAQECLISIIQIGVACSFESPRERMDIGDVFKEIQLIRDIFLASHAIHSSTSRSLRFEGSSSRSVTSNWPNSTSFRLP</sequence>
<feature type="domain" description="Serine-threonine/tyrosine-protein kinase catalytic" evidence="2">
    <location>
        <begin position="6"/>
        <end position="131"/>
    </location>
</feature>
<dbReference type="OrthoDB" id="1932546at2759"/>
<dbReference type="Proteomes" id="UP001152561">
    <property type="component" value="Unassembled WGS sequence"/>
</dbReference>
<dbReference type="Pfam" id="PF07714">
    <property type="entry name" value="PK_Tyr_Ser-Thr"/>
    <property type="match status" value="1"/>
</dbReference>